<evidence type="ECO:0000313" key="1">
    <source>
        <dbReference type="EMBL" id="QNR25107.1"/>
    </source>
</evidence>
<protein>
    <recommendedName>
        <fullName evidence="3">Tetratricopeptide repeat protein</fullName>
    </recommendedName>
</protein>
<dbReference type="InterPro" id="IPR011990">
    <property type="entry name" value="TPR-like_helical_dom_sf"/>
</dbReference>
<name>A0A7H0VHA9_9FLAO</name>
<dbReference type="RefSeq" id="WP_210759632.1">
    <property type="nucleotide sequence ID" value="NZ_CP060139.1"/>
</dbReference>
<proteinExistence type="predicted"/>
<dbReference type="Gene3D" id="1.25.40.10">
    <property type="entry name" value="Tetratricopeptide repeat domain"/>
    <property type="match status" value="1"/>
</dbReference>
<evidence type="ECO:0000313" key="2">
    <source>
        <dbReference type="Proteomes" id="UP000516305"/>
    </source>
</evidence>
<accession>A0A7H0VHA9</accession>
<dbReference type="Pfam" id="PF13181">
    <property type="entry name" value="TPR_8"/>
    <property type="match status" value="1"/>
</dbReference>
<dbReference type="KEGG" id="chyd:H4K34_04520"/>
<keyword evidence="2" id="KW-1185">Reference proteome</keyword>
<dbReference type="EMBL" id="CP060139">
    <property type="protein sequence ID" value="QNR25107.1"/>
    <property type="molecule type" value="Genomic_DNA"/>
</dbReference>
<gene>
    <name evidence="1" type="ORF">H4K34_04520</name>
</gene>
<dbReference type="InterPro" id="IPR019734">
    <property type="entry name" value="TPR_rpt"/>
</dbReference>
<evidence type="ECO:0008006" key="3">
    <source>
        <dbReference type="Google" id="ProtNLM"/>
    </source>
</evidence>
<reference evidence="1 2" key="1">
    <citation type="submission" date="2020-08" db="EMBL/GenBank/DDBJ databases">
        <title>Croceimicrobium hydrocarbonivorans gen. nov., sp. nov., a novel marine bacterium isolated from a bacterial consortium that degrades polyethylene terephthalate.</title>
        <authorList>
            <person name="Liu R."/>
        </authorList>
    </citation>
    <scope>NUCLEOTIDE SEQUENCE [LARGE SCALE GENOMIC DNA]</scope>
    <source>
        <strain evidence="1 2">A20-9</strain>
    </source>
</reference>
<dbReference type="AlphaFoldDB" id="A0A7H0VHA9"/>
<sequence length="203" mass="23959">MTFAVLGILYFARYTTIKSGSDEILFFNPFTIDEVGFRDNYETAIAYIKKGDNSTARKYFEKAIKYRGSHNERVRENIYSDGNGLWEYKQDKLLKFSHCYENLGMLDSAMTCLEPALYNFERYHFPTEDQFFRIAIEKYGKDEVINELVLALAHIQEIDCFMCMDYYIEFKGIKVGLDINDIEVDKNELFEKLKKKYCDQQSI</sequence>
<dbReference type="SUPFAM" id="SSF48452">
    <property type="entry name" value="TPR-like"/>
    <property type="match status" value="1"/>
</dbReference>
<organism evidence="1 2">
    <name type="scientific">Croceimicrobium hydrocarbonivorans</name>
    <dbReference type="NCBI Taxonomy" id="2761580"/>
    <lineage>
        <taxon>Bacteria</taxon>
        <taxon>Pseudomonadati</taxon>
        <taxon>Bacteroidota</taxon>
        <taxon>Flavobacteriia</taxon>
        <taxon>Flavobacteriales</taxon>
        <taxon>Owenweeksiaceae</taxon>
        <taxon>Croceimicrobium</taxon>
    </lineage>
</organism>
<dbReference type="Proteomes" id="UP000516305">
    <property type="component" value="Chromosome"/>
</dbReference>